<keyword evidence="4 6" id="KW-0573">Peptidoglycan synthesis</keyword>
<feature type="signal peptide" evidence="8">
    <location>
        <begin position="1"/>
        <end position="25"/>
    </location>
</feature>
<reference evidence="10 11" key="1">
    <citation type="submission" date="2019-10" db="EMBL/GenBank/DDBJ databases">
        <authorList>
            <person name="Dong K."/>
        </authorList>
    </citation>
    <scope>NUCLEOTIDE SEQUENCE [LARGE SCALE GENOMIC DNA]</scope>
    <source>
        <strain evidence="10 11">DSM 28960</strain>
    </source>
</reference>
<dbReference type="PANTHER" id="PTHR30582:SF2">
    <property type="entry name" value="L,D-TRANSPEPTIDASE YCIB-RELATED"/>
    <property type="match status" value="1"/>
</dbReference>
<dbReference type="GO" id="GO:0071972">
    <property type="term" value="F:peptidoglycan L,D-transpeptidase activity"/>
    <property type="evidence" value="ECO:0007669"/>
    <property type="project" value="TreeGrafter"/>
</dbReference>
<evidence type="ECO:0000259" key="9">
    <source>
        <dbReference type="PROSITE" id="PS52029"/>
    </source>
</evidence>
<proteinExistence type="predicted"/>
<dbReference type="GO" id="GO:0008360">
    <property type="term" value="P:regulation of cell shape"/>
    <property type="evidence" value="ECO:0007669"/>
    <property type="project" value="UniProtKB-UniRule"/>
</dbReference>
<dbReference type="GO" id="GO:0071555">
    <property type="term" value="P:cell wall organization"/>
    <property type="evidence" value="ECO:0007669"/>
    <property type="project" value="UniProtKB-UniRule"/>
</dbReference>
<keyword evidence="5 6" id="KW-0961">Cell wall biogenesis/degradation</keyword>
<dbReference type="SUPFAM" id="SSF141523">
    <property type="entry name" value="L,D-transpeptidase catalytic domain-like"/>
    <property type="match status" value="1"/>
</dbReference>
<keyword evidence="8" id="KW-0732">Signal</keyword>
<dbReference type="Pfam" id="PF03734">
    <property type="entry name" value="YkuD"/>
    <property type="match status" value="1"/>
</dbReference>
<dbReference type="OrthoDB" id="177750at2"/>
<dbReference type="InterPro" id="IPR038063">
    <property type="entry name" value="Transpep_catalytic_dom"/>
</dbReference>
<keyword evidence="2" id="KW-0808">Transferase</keyword>
<protein>
    <submittedName>
        <fullName evidence="10">L,D-transpeptidase family protein</fullName>
    </submittedName>
</protein>
<dbReference type="AlphaFoldDB" id="A0A7X1Z868"/>
<dbReference type="Gene3D" id="2.40.440.10">
    <property type="entry name" value="L,D-transpeptidase catalytic domain-like"/>
    <property type="match status" value="1"/>
</dbReference>
<dbReference type="EMBL" id="WITJ01000007">
    <property type="protein sequence ID" value="MQW39543.1"/>
    <property type="molecule type" value="Genomic_DNA"/>
</dbReference>
<evidence type="ECO:0000256" key="8">
    <source>
        <dbReference type="SAM" id="SignalP"/>
    </source>
</evidence>
<dbReference type="PANTHER" id="PTHR30582">
    <property type="entry name" value="L,D-TRANSPEPTIDASE"/>
    <property type="match status" value="1"/>
</dbReference>
<sequence>MKKNILLSASLIIILSAMFPLSTNADSTTTNSSPQISVSTPSSSSTASNSTTVNSSTTNATTTQTSSSTKTNPSNSNSNTIPSTTEKPDPSSNVNDQAPQVSYSAQVQSIGWQSPVTDGALSGTMGKALRLEAVKLALHLDHTGLTGGISYSAAGQYYDWQSPVSDNAEAGTTNKALRLEALRINLTGEIAQTYSVCYRVYVQNYGWMAWTKDGENAGSIGQSLRIEALEVQLVKKGTQVPSPQGLSYLYSPTLSYQVQGQNYGWQAIKMNGALAGTVGRGLRAEAVKIQLSNLPYGLSGGVSYQVQGQNYGWQATKTNGALAGTVGRGLRLETLKVSLTGDVAKYFNIYYQTQVQNFGWLNWANNGGNSGTVGLSYRLEAMKMQLVPKAATQPNTNGKRAYYYHEGGSWVLPYGTWNIQGQNYNVASNGSVSKVIPNPMRPMTGDYWNYPSQLTAYPNLNQYRNVNIEISKAKQRVYIKSGNTVVYTMYCSTANPSLGTTPSGNYAVQAEHGANLYEDGYAIAKTYTSWLYHGIYLFHSVVFNPNGTVNVAQAAQLGKTPQSHGCVRLSIPDARWIYNTIPVGTPVHVA</sequence>
<evidence type="ECO:0000256" key="5">
    <source>
        <dbReference type="ARBA" id="ARBA00023316"/>
    </source>
</evidence>
<dbReference type="UniPathway" id="UPA00219"/>
<feature type="active site" description="Proton donor/acceptor" evidence="6">
    <location>
        <position position="539"/>
    </location>
</feature>
<feature type="domain" description="L,D-TPase catalytic" evidence="9">
    <location>
        <begin position="466"/>
        <end position="590"/>
    </location>
</feature>
<feature type="chain" id="PRO_5030931380" evidence="8">
    <location>
        <begin position="26"/>
        <end position="590"/>
    </location>
</feature>
<dbReference type="InterPro" id="IPR006637">
    <property type="entry name" value="ChW"/>
</dbReference>
<evidence type="ECO:0000256" key="3">
    <source>
        <dbReference type="ARBA" id="ARBA00022960"/>
    </source>
</evidence>
<accession>A0A7X1Z868</accession>
<evidence type="ECO:0000256" key="1">
    <source>
        <dbReference type="ARBA" id="ARBA00004752"/>
    </source>
</evidence>
<keyword evidence="11" id="KW-1185">Reference proteome</keyword>
<feature type="active site" description="Nucleophile" evidence="6">
    <location>
        <position position="566"/>
    </location>
</feature>
<evidence type="ECO:0000256" key="6">
    <source>
        <dbReference type="PROSITE-ProRule" id="PRU01373"/>
    </source>
</evidence>
<feature type="region of interest" description="Disordered" evidence="7">
    <location>
        <begin position="25"/>
        <end position="97"/>
    </location>
</feature>
<dbReference type="GO" id="GO:0005576">
    <property type="term" value="C:extracellular region"/>
    <property type="evidence" value="ECO:0007669"/>
    <property type="project" value="TreeGrafter"/>
</dbReference>
<dbReference type="InterPro" id="IPR005490">
    <property type="entry name" value="LD_TPept_cat_dom"/>
</dbReference>
<name>A0A7X1Z868_9LACT</name>
<evidence type="ECO:0000313" key="10">
    <source>
        <dbReference type="EMBL" id="MQW39543.1"/>
    </source>
</evidence>
<evidence type="ECO:0000256" key="4">
    <source>
        <dbReference type="ARBA" id="ARBA00022984"/>
    </source>
</evidence>
<organism evidence="10 11">
    <name type="scientific">Lactococcus hircilactis</name>
    <dbReference type="NCBI Taxonomy" id="1494462"/>
    <lineage>
        <taxon>Bacteria</taxon>
        <taxon>Bacillati</taxon>
        <taxon>Bacillota</taxon>
        <taxon>Bacilli</taxon>
        <taxon>Lactobacillales</taxon>
        <taxon>Streptococcaceae</taxon>
        <taxon>Lactococcus</taxon>
    </lineage>
</organism>
<evidence type="ECO:0000256" key="2">
    <source>
        <dbReference type="ARBA" id="ARBA00022679"/>
    </source>
</evidence>
<dbReference type="GO" id="GO:0016740">
    <property type="term" value="F:transferase activity"/>
    <property type="evidence" value="ECO:0007669"/>
    <property type="project" value="UniProtKB-KW"/>
</dbReference>
<gene>
    <name evidence="10" type="ORF">GHI93_06275</name>
</gene>
<comment type="pathway">
    <text evidence="1 6">Cell wall biogenesis; peptidoglycan biosynthesis.</text>
</comment>
<dbReference type="GO" id="GO:0018104">
    <property type="term" value="P:peptidoglycan-protein cross-linking"/>
    <property type="evidence" value="ECO:0007669"/>
    <property type="project" value="TreeGrafter"/>
</dbReference>
<keyword evidence="3 6" id="KW-0133">Cell shape</keyword>
<dbReference type="RefSeq" id="WP_153496213.1">
    <property type="nucleotide sequence ID" value="NZ_CAXYUY010000018.1"/>
</dbReference>
<dbReference type="Pfam" id="PF07538">
    <property type="entry name" value="ChW"/>
    <property type="match status" value="6"/>
</dbReference>
<comment type="caution">
    <text evidence="10">The sequence shown here is derived from an EMBL/GenBank/DDBJ whole genome shotgun (WGS) entry which is preliminary data.</text>
</comment>
<feature type="compositionally biased region" description="Low complexity" evidence="7">
    <location>
        <begin position="25"/>
        <end position="85"/>
    </location>
</feature>
<dbReference type="PROSITE" id="PS52029">
    <property type="entry name" value="LD_TPASE"/>
    <property type="match status" value="1"/>
</dbReference>
<dbReference type="Proteomes" id="UP000439550">
    <property type="component" value="Unassembled WGS sequence"/>
</dbReference>
<evidence type="ECO:0000313" key="11">
    <source>
        <dbReference type="Proteomes" id="UP000439550"/>
    </source>
</evidence>
<evidence type="ECO:0000256" key="7">
    <source>
        <dbReference type="SAM" id="MobiDB-lite"/>
    </source>
</evidence>
<dbReference type="SMART" id="SM00728">
    <property type="entry name" value="ChW"/>
    <property type="match status" value="6"/>
</dbReference>
<dbReference type="InterPro" id="IPR050979">
    <property type="entry name" value="LD-transpeptidase"/>
</dbReference>
<dbReference type="CDD" id="cd16913">
    <property type="entry name" value="YkuD_like"/>
    <property type="match status" value="1"/>
</dbReference>